<feature type="transmembrane region" description="Helical" evidence="1">
    <location>
        <begin position="150"/>
        <end position="168"/>
    </location>
</feature>
<feature type="transmembrane region" description="Helical" evidence="1">
    <location>
        <begin position="217"/>
        <end position="238"/>
    </location>
</feature>
<accession>A0A7W4J5H9</accession>
<evidence type="ECO:0000313" key="3">
    <source>
        <dbReference type="Proteomes" id="UP000561066"/>
    </source>
</evidence>
<dbReference type="RefSeq" id="WP_182941467.1">
    <property type="nucleotide sequence ID" value="NZ_JABEQH010000004.1"/>
</dbReference>
<feature type="transmembrane region" description="Helical" evidence="1">
    <location>
        <begin position="42"/>
        <end position="58"/>
    </location>
</feature>
<feature type="transmembrane region" description="Helical" evidence="1">
    <location>
        <begin position="174"/>
        <end position="196"/>
    </location>
</feature>
<keyword evidence="1" id="KW-0472">Membrane</keyword>
<comment type="caution">
    <text evidence="2">The sequence shown here is derived from an EMBL/GenBank/DDBJ whole genome shotgun (WGS) entry which is preliminary data.</text>
</comment>
<keyword evidence="1 2" id="KW-0812">Transmembrane</keyword>
<name>A0A7W4J5H9_9PROT</name>
<keyword evidence="1" id="KW-1133">Transmembrane helix</keyword>
<gene>
    <name evidence="2" type="ORF">HLH21_03765</name>
</gene>
<keyword evidence="3" id="KW-1185">Reference proteome</keyword>
<proteinExistence type="predicted"/>
<feature type="transmembrane region" description="Helical" evidence="1">
    <location>
        <begin position="70"/>
        <end position="90"/>
    </location>
</feature>
<dbReference type="Proteomes" id="UP000561066">
    <property type="component" value="Unassembled WGS sequence"/>
</dbReference>
<organism evidence="2 3">
    <name type="scientific">Gluconacetobacter johannae</name>
    <dbReference type="NCBI Taxonomy" id="112140"/>
    <lineage>
        <taxon>Bacteria</taxon>
        <taxon>Pseudomonadati</taxon>
        <taxon>Pseudomonadota</taxon>
        <taxon>Alphaproteobacteria</taxon>
        <taxon>Acetobacterales</taxon>
        <taxon>Acetobacteraceae</taxon>
        <taxon>Gluconacetobacter</taxon>
    </lineage>
</organism>
<feature type="transmembrane region" description="Helical" evidence="1">
    <location>
        <begin position="110"/>
        <end position="130"/>
    </location>
</feature>
<reference evidence="2 3" key="1">
    <citation type="submission" date="2020-04" db="EMBL/GenBank/DDBJ databases">
        <title>Description of novel Gluconacetobacter.</title>
        <authorList>
            <person name="Sombolestani A."/>
        </authorList>
    </citation>
    <scope>NUCLEOTIDE SEQUENCE [LARGE SCALE GENOMIC DNA]</scope>
    <source>
        <strain evidence="2 3">LMG 21312</strain>
    </source>
</reference>
<sequence length="245" mass="25565">MKAEIAVLAAALVGLVLIGPAVFLLASPPPGVGLSWDMADAAGFAAFVVLLGLFMLNGRPTAWPNCDGKFFMVLHRGLGAGALVLLGLHIVPPLWVAPLLVDDLLPSGPWPMLAGLAAACLMLAAALSGLHGVRHALWRTARRFRIGHSVIAYATLPLSAFHVAAAGLHVNTTWKTALCAALTAGAASWTPVRWLLRPGRNRAAPGRKRWRNMSIHARTIVALMLAASVLSAVGYATVTPHGGPG</sequence>
<dbReference type="EMBL" id="JABEQH010000004">
    <property type="protein sequence ID" value="MBB2175042.1"/>
    <property type="molecule type" value="Genomic_DNA"/>
</dbReference>
<protein>
    <submittedName>
        <fullName evidence="2">Ferric reductase like transmembrane component</fullName>
    </submittedName>
</protein>
<evidence type="ECO:0000313" key="2">
    <source>
        <dbReference type="EMBL" id="MBB2175042.1"/>
    </source>
</evidence>
<dbReference type="AlphaFoldDB" id="A0A7W4J5H9"/>
<evidence type="ECO:0000256" key="1">
    <source>
        <dbReference type="SAM" id="Phobius"/>
    </source>
</evidence>